<feature type="region of interest" description="Disordered" evidence="9">
    <location>
        <begin position="102"/>
        <end position="123"/>
    </location>
</feature>
<evidence type="ECO:0000256" key="1">
    <source>
        <dbReference type="ARBA" id="ARBA00004651"/>
    </source>
</evidence>
<feature type="transmembrane region" description="Helical" evidence="10">
    <location>
        <begin position="1413"/>
        <end position="1438"/>
    </location>
</feature>
<dbReference type="Gene3D" id="3.40.50.1000">
    <property type="entry name" value="HAD superfamily/HAD-like"/>
    <property type="match status" value="1"/>
</dbReference>
<evidence type="ECO:0000256" key="2">
    <source>
        <dbReference type="ARBA" id="ARBA00022692"/>
    </source>
</evidence>
<evidence type="ECO:0000256" key="10">
    <source>
        <dbReference type="SAM" id="Phobius"/>
    </source>
</evidence>
<evidence type="ECO:0000259" key="11">
    <source>
        <dbReference type="SMART" id="SM00831"/>
    </source>
</evidence>
<evidence type="ECO:0000256" key="5">
    <source>
        <dbReference type="ARBA" id="ARBA00022967"/>
    </source>
</evidence>
<dbReference type="Gene3D" id="3.30.70.100">
    <property type="match status" value="1"/>
</dbReference>
<feature type="domain" description="Cation-transporting P-type ATPase N-terminal" evidence="11">
    <location>
        <begin position="627"/>
        <end position="698"/>
    </location>
</feature>
<protein>
    <submittedName>
        <fullName evidence="12">HAD-IC family P-type ATPase</fullName>
    </submittedName>
</protein>
<keyword evidence="6 10" id="KW-1133">Transmembrane helix</keyword>
<dbReference type="Pfam" id="PF13246">
    <property type="entry name" value="Cation_ATPase"/>
    <property type="match status" value="1"/>
</dbReference>
<comment type="catalytic activity">
    <reaction evidence="8">
        <text>ATP + H2O = ADP + phosphate + H(+)</text>
        <dbReference type="Rhea" id="RHEA:13065"/>
        <dbReference type="ChEBI" id="CHEBI:15377"/>
        <dbReference type="ChEBI" id="CHEBI:15378"/>
        <dbReference type="ChEBI" id="CHEBI:30616"/>
        <dbReference type="ChEBI" id="CHEBI:43474"/>
        <dbReference type="ChEBI" id="CHEBI:456216"/>
    </reaction>
</comment>
<dbReference type="EMBL" id="JBHTEE010000001">
    <property type="protein sequence ID" value="MFC7603132.1"/>
    <property type="molecule type" value="Genomic_DNA"/>
</dbReference>
<dbReference type="PRINTS" id="PR00119">
    <property type="entry name" value="CATATPASE"/>
</dbReference>
<evidence type="ECO:0000256" key="3">
    <source>
        <dbReference type="ARBA" id="ARBA00022741"/>
    </source>
</evidence>
<dbReference type="InterPro" id="IPR059000">
    <property type="entry name" value="ATPase_P-type_domA"/>
</dbReference>
<feature type="transmembrane region" description="Helical" evidence="10">
    <location>
        <begin position="1444"/>
        <end position="1464"/>
    </location>
</feature>
<dbReference type="InterPro" id="IPR018303">
    <property type="entry name" value="ATPase_P-typ_P_site"/>
</dbReference>
<dbReference type="NCBIfam" id="TIGR01494">
    <property type="entry name" value="ATPase_P-type"/>
    <property type="match status" value="2"/>
</dbReference>
<dbReference type="SUPFAM" id="SSF55008">
    <property type="entry name" value="HMA, heavy metal-associated domain"/>
    <property type="match status" value="1"/>
</dbReference>
<dbReference type="SFLD" id="SFLDG00002">
    <property type="entry name" value="C1.7:_P-type_atpase_like"/>
    <property type="match status" value="1"/>
</dbReference>
<accession>A0ABW2T407</accession>
<reference evidence="13" key="1">
    <citation type="journal article" date="2019" name="Int. J. Syst. Evol. Microbiol.">
        <title>The Global Catalogue of Microorganisms (GCM) 10K type strain sequencing project: providing services to taxonomists for standard genome sequencing and annotation.</title>
        <authorList>
            <consortium name="The Broad Institute Genomics Platform"/>
            <consortium name="The Broad Institute Genome Sequencing Center for Infectious Disease"/>
            <person name="Wu L."/>
            <person name="Ma J."/>
        </authorList>
    </citation>
    <scope>NUCLEOTIDE SEQUENCE [LARGE SCALE GENOMIC DNA]</scope>
    <source>
        <strain evidence="13">JCM 10083</strain>
    </source>
</reference>
<comment type="caution">
    <text evidence="12">The sequence shown here is derived from an EMBL/GenBank/DDBJ whole genome shotgun (WGS) entry which is preliminary data.</text>
</comment>
<dbReference type="Gene3D" id="3.40.1110.10">
    <property type="entry name" value="Calcium-transporting ATPase, cytoplasmic domain N"/>
    <property type="match status" value="1"/>
</dbReference>
<dbReference type="Gene3D" id="2.70.150.10">
    <property type="entry name" value="Calcium-transporting ATPase, cytoplasmic transduction domain A"/>
    <property type="match status" value="1"/>
</dbReference>
<dbReference type="Proteomes" id="UP001596514">
    <property type="component" value="Unassembled WGS sequence"/>
</dbReference>
<gene>
    <name evidence="12" type="ORF">ACFQVD_23785</name>
</gene>
<name>A0ABW2T407_9ACTN</name>
<dbReference type="SFLD" id="SFLDF00027">
    <property type="entry name" value="p-type_atpase"/>
    <property type="match status" value="1"/>
</dbReference>
<dbReference type="RefSeq" id="WP_343979002.1">
    <property type="nucleotide sequence ID" value="NZ_BAAAGK010000176.1"/>
</dbReference>
<evidence type="ECO:0000313" key="12">
    <source>
        <dbReference type="EMBL" id="MFC7603132.1"/>
    </source>
</evidence>
<dbReference type="PRINTS" id="PR00120">
    <property type="entry name" value="HATPASE"/>
</dbReference>
<evidence type="ECO:0000256" key="8">
    <source>
        <dbReference type="ARBA" id="ARBA00049360"/>
    </source>
</evidence>
<keyword evidence="13" id="KW-1185">Reference proteome</keyword>
<organism evidence="12 13">
    <name type="scientific">Streptosporangium amethystogenes subsp. fukuiense</name>
    <dbReference type="NCBI Taxonomy" id="698418"/>
    <lineage>
        <taxon>Bacteria</taxon>
        <taxon>Bacillati</taxon>
        <taxon>Actinomycetota</taxon>
        <taxon>Actinomycetes</taxon>
        <taxon>Streptosporangiales</taxon>
        <taxon>Streptosporangiaceae</taxon>
        <taxon>Streptosporangium</taxon>
    </lineage>
</organism>
<dbReference type="InterPro" id="IPR023299">
    <property type="entry name" value="ATPase_P-typ_cyto_dom_N"/>
</dbReference>
<dbReference type="InterPro" id="IPR036163">
    <property type="entry name" value="HMA_dom_sf"/>
</dbReference>
<keyword evidence="4" id="KW-0067">ATP-binding</keyword>
<dbReference type="SUPFAM" id="SSF56784">
    <property type="entry name" value="HAD-like"/>
    <property type="match status" value="1"/>
</dbReference>
<dbReference type="InterPro" id="IPR008250">
    <property type="entry name" value="ATPase_P-typ_transduc_dom_A_sf"/>
</dbReference>
<evidence type="ECO:0000313" key="13">
    <source>
        <dbReference type="Proteomes" id="UP001596514"/>
    </source>
</evidence>
<dbReference type="InterPro" id="IPR023214">
    <property type="entry name" value="HAD_sf"/>
</dbReference>
<dbReference type="SUPFAM" id="SSF81660">
    <property type="entry name" value="Metal cation-transporting ATPase, ATP-binding domain N"/>
    <property type="match status" value="1"/>
</dbReference>
<dbReference type="Pfam" id="PF00122">
    <property type="entry name" value="E1-E2_ATPase"/>
    <property type="match status" value="1"/>
</dbReference>
<keyword evidence="5" id="KW-1278">Translocase</keyword>
<evidence type="ECO:0000256" key="9">
    <source>
        <dbReference type="SAM" id="MobiDB-lite"/>
    </source>
</evidence>
<dbReference type="PROSITE" id="PS00154">
    <property type="entry name" value="ATPASE_E1_E2"/>
    <property type="match status" value="1"/>
</dbReference>
<dbReference type="PANTHER" id="PTHR42861">
    <property type="entry name" value="CALCIUM-TRANSPORTING ATPASE"/>
    <property type="match status" value="1"/>
</dbReference>
<dbReference type="Pfam" id="PF00690">
    <property type="entry name" value="Cation_ATPase_N"/>
    <property type="match status" value="1"/>
</dbReference>
<dbReference type="Gene3D" id="1.20.1110.10">
    <property type="entry name" value="Calcium-transporting ATPase, transmembrane domain"/>
    <property type="match status" value="1"/>
</dbReference>
<keyword evidence="3" id="KW-0547">Nucleotide-binding</keyword>
<dbReference type="InterPro" id="IPR004014">
    <property type="entry name" value="ATPase_P-typ_cation-transptr_N"/>
</dbReference>
<sequence>MFVPRLLSLPAETLWGAMPEVIRNALRHSRGRRICPGGLRIDLYVIGGPGSGRAARRLESSLLKVEGIERAEVNGALGTVFVGCDPDSVDLEELVAVVDSFDNADGDGDGDEPEVDEDAEFDDSLPGPVSLASEYAEHRIANPVRSHTRMGIRLGGSLVGTGMALAGRVMHVLPLTPIVPALLSLAESTPKVRTELDRHLGVPTAAALLETADIVAYTLALRPLGMLVQSATAVGRYLETRDTRRAWERHEHELGSWEGSYHHIRVARKPRPAPMTTSPVRRFEHVASQVTVGATGLTYLLGKNRERTIAMLTAATPNAAKLGRESFASAIGRALARRGAVVLNSRALRHMDGIDTVILDADVLDTGSWEIDRIVSLGDADTDGLHARLYALLDLTDPGARREHEEWTAEPVPGPAGLIAADTEEWEARGLRAVRVARRGEPVALVGMAPQVDPLADAIVTAAKAAGTVLLAGGDPGLGRRLGVDEFVPDASRLTRSVRALQADGRGVAVVSGRHMTALAHADLGIGVLSRSARVPWDADVIGELEEIHLLLSCLAPARRTSERCAWLDATGATAGGVLTALGPPSRSLGRAQLSSDCTAMAAIVTGVWAGWHAGQETPPVRVDQTPWHAMSTKDVLSLLGSSPSGITEAEAVRRRTSAGASESERPASLLRASAEELANPLTPVLAAGAGLSALVGSISDSAMIATVVLANALIGGGQRFSAERALHRLTESVAIRVRLRRPNEGVSVTAEDLVPGDVLELRAGDTVPADCRVLRATGLEIDEAALTGESQLVTKSPAPVDAPAVADRSSMVYEGTTVAAGSGLAVVVAAGEATEAARTARLAKERPPVSGVQLRLRKLSRRILPVAIGSGFVLLAADLLRGRSMIEALAPAVSLAVAAVPEGLPFVASVAELAAARRLSTRDTLVPNPSTIEALGRVNVLCFDKTGTLTEGRISLRCVSDGQDERLVEALTPEMRHIVAAGLRACPRHDEGRPIAHPTDRAVVNGAERLGVVPREGAGSWERVDELPFEPGRGYHAVLGANDSGPLLSVKGAPEVVVTRCTSVLRDGEVVPLTDSLEAELEKELDQLARQGYRVLAVAERAASDRRDLDESRIQGLCFLGFLGLADPVRPTAAESVGRLTRAGVRIVMITGDHPSTAEAIGVELNVLNGGQIMTGPELDGMDDDTLLEALPDVTVFARTTPAHKARIVGCLRRAGKVVAVTGDGANDAPAIRLADVGIALGSHATPAARAAADIVVTDDRIETIVDAIIEGRAMWGSVRDALSILLGGNIGEIVFAVGSSLISGRNVLNARQLLLVNLLTDMLPAMAVASRPPAAASPEKLLEEGPEASLGASLTRDIYLRAATTASAAGAAWAIGRMTGTRGRADTMGLVALVSTQLLQTLALGSRDRTVVLASLLSLGVLGMSVSVPGFCHFFGCRPLGPVGWFIALSSAAATTAAGVVFQASNRQVSPNVHQTVIS</sequence>
<keyword evidence="2 10" id="KW-0812">Transmembrane</keyword>
<evidence type="ECO:0000256" key="6">
    <source>
        <dbReference type="ARBA" id="ARBA00022989"/>
    </source>
</evidence>
<keyword evidence="7 10" id="KW-0472">Membrane</keyword>
<dbReference type="SFLD" id="SFLDS00003">
    <property type="entry name" value="Haloacid_Dehalogenase"/>
    <property type="match status" value="1"/>
</dbReference>
<dbReference type="SUPFAM" id="SSF81665">
    <property type="entry name" value="Calcium ATPase, transmembrane domain M"/>
    <property type="match status" value="1"/>
</dbReference>
<proteinExistence type="predicted"/>
<dbReference type="SMART" id="SM00831">
    <property type="entry name" value="Cation_ATPase_N"/>
    <property type="match status" value="1"/>
</dbReference>
<dbReference type="InterPro" id="IPR044492">
    <property type="entry name" value="P_typ_ATPase_HD_dom"/>
</dbReference>
<evidence type="ECO:0000256" key="4">
    <source>
        <dbReference type="ARBA" id="ARBA00022840"/>
    </source>
</evidence>
<comment type="subcellular location">
    <subcellularLocation>
        <location evidence="1">Cell membrane</location>
        <topology evidence="1">Multi-pass membrane protein</topology>
    </subcellularLocation>
</comment>
<evidence type="ECO:0000256" key="7">
    <source>
        <dbReference type="ARBA" id="ARBA00023136"/>
    </source>
</evidence>
<dbReference type="InterPro" id="IPR036412">
    <property type="entry name" value="HAD-like_sf"/>
</dbReference>
<dbReference type="SUPFAM" id="SSF81653">
    <property type="entry name" value="Calcium ATPase, transduction domain A"/>
    <property type="match status" value="1"/>
</dbReference>
<dbReference type="InterPro" id="IPR023298">
    <property type="entry name" value="ATPase_P-typ_TM_dom_sf"/>
</dbReference>
<dbReference type="InterPro" id="IPR006068">
    <property type="entry name" value="ATPase_P-typ_cation-transptr_C"/>
</dbReference>
<dbReference type="Pfam" id="PF00689">
    <property type="entry name" value="Cation_ATPase_C"/>
    <property type="match status" value="1"/>
</dbReference>
<dbReference type="InterPro" id="IPR001757">
    <property type="entry name" value="P_typ_ATPase"/>
</dbReference>